<keyword evidence="3" id="KW-1185">Reference proteome</keyword>
<accession>A0A6D2II17</accession>
<reference evidence="1 3" key="1">
    <citation type="submission" date="2020-01" db="EMBL/GenBank/DDBJ databases">
        <authorList>
            <person name="Mishra B."/>
        </authorList>
    </citation>
    <scope>NUCLEOTIDE SEQUENCE [LARGE SCALE GENOMIC DNA]</scope>
</reference>
<evidence type="ECO:0000313" key="3">
    <source>
        <dbReference type="Proteomes" id="UP000467841"/>
    </source>
</evidence>
<protein>
    <submittedName>
        <fullName evidence="1">Uncharacterized protein</fullName>
    </submittedName>
</protein>
<proteinExistence type="predicted"/>
<organism evidence="1 3">
    <name type="scientific">Microthlaspi erraticum</name>
    <dbReference type="NCBI Taxonomy" id="1685480"/>
    <lineage>
        <taxon>Eukaryota</taxon>
        <taxon>Viridiplantae</taxon>
        <taxon>Streptophyta</taxon>
        <taxon>Embryophyta</taxon>
        <taxon>Tracheophyta</taxon>
        <taxon>Spermatophyta</taxon>
        <taxon>Magnoliopsida</taxon>
        <taxon>eudicotyledons</taxon>
        <taxon>Gunneridae</taxon>
        <taxon>Pentapetalae</taxon>
        <taxon>rosids</taxon>
        <taxon>malvids</taxon>
        <taxon>Brassicales</taxon>
        <taxon>Brassicaceae</taxon>
        <taxon>Coluteocarpeae</taxon>
        <taxon>Microthlaspi</taxon>
    </lineage>
</organism>
<dbReference type="EMBL" id="CACVBM020000910">
    <property type="protein sequence ID" value="CAA7024679.1"/>
    <property type="molecule type" value="Genomic_DNA"/>
</dbReference>
<gene>
    <name evidence="1" type="ORF">MERR_LOCUS11914</name>
    <name evidence="2" type="ORF">MERR_LOCUS14582</name>
</gene>
<evidence type="ECO:0000313" key="2">
    <source>
        <dbReference type="EMBL" id="CAA7027347.1"/>
    </source>
</evidence>
<name>A0A6D2II17_9BRAS</name>
<dbReference type="AlphaFoldDB" id="A0A6D2II17"/>
<evidence type="ECO:0000313" key="1">
    <source>
        <dbReference type="EMBL" id="CAA7024679.1"/>
    </source>
</evidence>
<dbReference type="Proteomes" id="UP000467841">
    <property type="component" value="Unassembled WGS sequence"/>
</dbReference>
<sequence>MQLLQISVSSFKSQRIHRTGLYFRFFPVHQWFKEGSSPTQEVNLQSTRVPLENAGPVDECVAKVTGFSWILESITVWISLISVDNICQQRLSARRCTNTKPMFFRSLMITGFELNWSPVLY</sequence>
<dbReference type="EMBL" id="CACVBM020001054">
    <property type="protein sequence ID" value="CAA7027347.1"/>
    <property type="molecule type" value="Genomic_DNA"/>
</dbReference>